<sequence length="145" mass="16471">LYVKDITPEEAWSGVKPSVHYFRVFGCIAYVHVPDAVRKKLDPKGIKCVHLGVSEESKAYKLYDPIQKKIIVSRDVVFDESKFWIWSKKIQKSQRQIEVAQSSDEENIIEGGEVEDNVSENESQKSLTDEQVEDSDGPDEGIESP</sequence>
<dbReference type="InterPro" id="IPR057670">
    <property type="entry name" value="SH3_retrovirus"/>
</dbReference>
<feature type="non-terminal residue" evidence="3">
    <location>
        <position position="145"/>
    </location>
</feature>
<dbReference type="PANTHER" id="PTHR42648">
    <property type="entry name" value="TRANSPOSASE, PUTATIVE-RELATED"/>
    <property type="match status" value="1"/>
</dbReference>
<dbReference type="InterPro" id="IPR039537">
    <property type="entry name" value="Retrotran_Ty1/copia-like"/>
</dbReference>
<feature type="non-terminal residue" evidence="3">
    <location>
        <position position="1"/>
    </location>
</feature>
<evidence type="ECO:0000256" key="1">
    <source>
        <dbReference type="SAM" id="MobiDB-lite"/>
    </source>
</evidence>
<dbReference type="AlphaFoldDB" id="A0A392RC25"/>
<evidence type="ECO:0000259" key="2">
    <source>
        <dbReference type="Pfam" id="PF25597"/>
    </source>
</evidence>
<keyword evidence="4" id="KW-1185">Reference proteome</keyword>
<dbReference type="Pfam" id="PF25597">
    <property type="entry name" value="SH3_retrovirus"/>
    <property type="match status" value="1"/>
</dbReference>
<name>A0A392RC25_9FABA</name>
<feature type="compositionally biased region" description="Acidic residues" evidence="1">
    <location>
        <begin position="103"/>
        <end position="119"/>
    </location>
</feature>
<comment type="caution">
    <text evidence="3">The sequence shown here is derived from an EMBL/GenBank/DDBJ whole genome shotgun (WGS) entry which is preliminary data.</text>
</comment>
<reference evidence="3 4" key="1">
    <citation type="journal article" date="2018" name="Front. Plant Sci.">
        <title>Red Clover (Trifolium pratense) and Zigzag Clover (T. medium) - A Picture of Genomic Similarities and Differences.</title>
        <authorList>
            <person name="Dluhosova J."/>
            <person name="Istvanek J."/>
            <person name="Nedelnik J."/>
            <person name="Repkova J."/>
        </authorList>
    </citation>
    <scope>NUCLEOTIDE SEQUENCE [LARGE SCALE GENOMIC DNA]</scope>
    <source>
        <strain evidence="4">cv. 10/8</strain>
        <tissue evidence="3">Leaf</tissue>
    </source>
</reference>
<protein>
    <submittedName>
        <fullName evidence="3">Retrovirus-related pol polyprotein from transposon tnt 1-94</fullName>
    </submittedName>
</protein>
<evidence type="ECO:0000313" key="4">
    <source>
        <dbReference type="Proteomes" id="UP000265520"/>
    </source>
</evidence>
<accession>A0A392RC25</accession>
<dbReference type="EMBL" id="LXQA010203576">
    <property type="protein sequence ID" value="MCI33340.1"/>
    <property type="molecule type" value="Genomic_DNA"/>
</dbReference>
<organism evidence="3 4">
    <name type="scientific">Trifolium medium</name>
    <dbReference type="NCBI Taxonomy" id="97028"/>
    <lineage>
        <taxon>Eukaryota</taxon>
        <taxon>Viridiplantae</taxon>
        <taxon>Streptophyta</taxon>
        <taxon>Embryophyta</taxon>
        <taxon>Tracheophyta</taxon>
        <taxon>Spermatophyta</taxon>
        <taxon>Magnoliopsida</taxon>
        <taxon>eudicotyledons</taxon>
        <taxon>Gunneridae</taxon>
        <taxon>Pentapetalae</taxon>
        <taxon>rosids</taxon>
        <taxon>fabids</taxon>
        <taxon>Fabales</taxon>
        <taxon>Fabaceae</taxon>
        <taxon>Papilionoideae</taxon>
        <taxon>50 kb inversion clade</taxon>
        <taxon>NPAAA clade</taxon>
        <taxon>Hologalegina</taxon>
        <taxon>IRL clade</taxon>
        <taxon>Trifolieae</taxon>
        <taxon>Trifolium</taxon>
    </lineage>
</organism>
<feature type="compositionally biased region" description="Acidic residues" evidence="1">
    <location>
        <begin position="130"/>
        <end position="145"/>
    </location>
</feature>
<dbReference type="PANTHER" id="PTHR42648:SF18">
    <property type="entry name" value="RETROTRANSPOSON, UNCLASSIFIED-LIKE PROTEIN"/>
    <property type="match status" value="1"/>
</dbReference>
<feature type="region of interest" description="Disordered" evidence="1">
    <location>
        <begin position="101"/>
        <end position="145"/>
    </location>
</feature>
<proteinExistence type="predicted"/>
<feature type="domain" description="Retroviral polymerase SH3-like" evidence="2">
    <location>
        <begin position="27"/>
        <end position="89"/>
    </location>
</feature>
<dbReference type="Proteomes" id="UP000265520">
    <property type="component" value="Unassembled WGS sequence"/>
</dbReference>
<evidence type="ECO:0000313" key="3">
    <source>
        <dbReference type="EMBL" id="MCI33340.1"/>
    </source>
</evidence>